<organism evidence="2 3">
    <name type="scientific">Thermobacillus xylanilyticus</name>
    <dbReference type="NCBI Taxonomy" id="76633"/>
    <lineage>
        <taxon>Bacteria</taxon>
        <taxon>Bacillati</taxon>
        <taxon>Bacillota</taxon>
        <taxon>Bacilli</taxon>
        <taxon>Bacillales</taxon>
        <taxon>Paenibacillaceae</taxon>
        <taxon>Thermobacillus</taxon>
    </lineage>
</organism>
<proteinExistence type="predicted"/>
<accession>A0ABM8V7U4</accession>
<dbReference type="Proteomes" id="UP000681526">
    <property type="component" value="Unassembled WGS sequence"/>
</dbReference>
<dbReference type="Gene3D" id="3.40.50.1820">
    <property type="entry name" value="alpha/beta hydrolase"/>
    <property type="match status" value="1"/>
</dbReference>
<dbReference type="InterPro" id="IPR029058">
    <property type="entry name" value="AB_hydrolase_fold"/>
</dbReference>
<evidence type="ECO:0000313" key="2">
    <source>
        <dbReference type="EMBL" id="CAG5091785.1"/>
    </source>
</evidence>
<comment type="caution">
    <text evidence="2">The sequence shown here is derived from an EMBL/GenBank/DDBJ whole genome shotgun (WGS) entry which is preliminary data.</text>
</comment>
<dbReference type="Pfam" id="PF00561">
    <property type="entry name" value="Abhydrolase_1"/>
    <property type="match status" value="1"/>
</dbReference>
<keyword evidence="2" id="KW-0378">Hydrolase</keyword>
<dbReference type="SUPFAM" id="SSF53474">
    <property type="entry name" value="alpha/beta-Hydrolases"/>
    <property type="match status" value="1"/>
</dbReference>
<dbReference type="PANTHER" id="PTHR43433">
    <property type="entry name" value="HYDROLASE, ALPHA/BETA FOLD FAMILY PROTEIN"/>
    <property type="match status" value="1"/>
</dbReference>
<dbReference type="EC" id="3.-.-.-" evidence="2"/>
<dbReference type="PANTHER" id="PTHR43433:SF5">
    <property type="entry name" value="AB HYDROLASE-1 DOMAIN-CONTAINING PROTEIN"/>
    <property type="match status" value="1"/>
</dbReference>
<evidence type="ECO:0000313" key="3">
    <source>
        <dbReference type="Proteomes" id="UP000681526"/>
    </source>
</evidence>
<dbReference type="InterPro" id="IPR000073">
    <property type="entry name" value="AB_hydrolase_1"/>
</dbReference>
<evidence type="ECO:0000259" key="1">
    <source>
        <dbReference type="Pfam" id="PF00561"/>
    </source>
</evidence>
<dbReference type="EMBL" id="CAJRAY010000083">
    <property type="protein sequence ID" value="CAG5091785.1"/>
    <property type="molecule type" value="Genomic_DNA"/>
</dbReference>
<dbReference type="RefSeq" id="WP_213485801.1">
    <property type="nucleotide sequence ID" value="NZ_CAJRAY010000083.1"/>
</dbReference>
<feature type="domain" description="AB hydrolase-1" evidence="1">
    <location>
        <begin position="31"/>
        <end position="125"/>
    </location>
</feature>
<dbReference type="GO" id="GO:0016787">
    <property type="term" value="F:hydrolase activity"/>
    <property type="evidence" value="ECO:0007669"/>
    <property type="project" value="UniProtKB-KW"/>
</dbReference>
<sequence length="288" mass="31370">MPFIHVNGTDIHCHALGRGPAVVMVHPPFIASSIFNYLKHDLSWDHRVVVFDIRGHGHSPPGDASLTIPLIAEDIRQLLDRLDIESAYACGYSCGAMPVLEALLSAPGRFRGAVLLSGMSELTDRRSRMQMRAGVMLRGLSPEAVVVPVALGNADSRTTFGVLHAEGKIGDARRCREYADSCLRYSCTGRLNRIDHPVLLLSGAEDGAGCAYARALRDRLRESEWYRIRKAGHHLPTKAPDQTSDVIRAWIAKLEGRDAAPEFAGPEGLAEVLMADEADAAAQEAERS</sequence>
<name>A0ABM8V7U4_THEXY</name>
<reference evidence="2 3" key="1">
    <citation type="submission" date="2021-04" db="EMBL/GenBank/DDBJ databases">
        <authorList>
            <person name="Rakotoarivonina H."/>
        </authorList>
    </citation>
    <scope>NUCLEOTIDE SEQUENCE [LARGE SCALE GENOMIC DNA]</scope>
    <source>
        <strain evidence="2 3">XE</strain>
    </source>
</reference>
<protein>
    <submittedName>
        <fullName evidence="2">Protein YvaM</fullName>
        <ecNumber evidence="2">3.-.-.-</ecNumber>
    </submittedName>
</protein>
<keyword evidence="3" id="KW-1185">Reference proteome</keyword>
<gene>
    <name evidence="2" type="primary">txxe 3362-yvaM</name>
    <name evidence="2" type="ORF">TXXE_16390</name>
</gene>
<dbReference type="InterPro" id="IPR050471">
    <property type="entry name" value="AB_hydrolase"/>
</dbReference>